<evidence type="ECO:0000259" key="2">
    <source>
        <dbReference type="Pfam" id="PF13581"/>
    </source>
</evidence>
<dbReference type="EMBL" id="JBHSKI010000017">
    <property type="protein sequence ID" value="MFC5174675.1"/>
    <property type="molecule type" value="Genomic_DNA"/>
</dbReference>
<dbReference type="Proteomes" id="UP001596208">
    <property type="component" value="Unassembled WGS sequence"/>
</dbReference>
<dbReference type="Gene3D" id="3.30.565.10">
    <property type="entry name" value="Histidine kinase-like ATPase, C-terminal domain"/>
    <property type="match status" value="1"/>
</dbReference>
<protein>
    <submittedName>
        <fullName evidence="3">ATP-binding protein</fullName>
    </submittedName>
</protein>
<keyword evidence="3" id="KW-0067">ATP-binding</keyword>
<proteinExistence type="predicted"/>
<dbReference type="GO" id="GO:0005524">
    <property type="term" value="F:ATP binding"/>
    <property type="evidence" value="ECO:0007669"/>
    <property type="project" value="UniProtKB-KW"/>
</dbReference>
<sequence>MPRNAAAARETVTRLLASRIHGPAGEGLAEVVVSDALLVTSELVTNAFRHGGGLTGFTAELTGEGLLLAVADASTDAPVASPHPPRTAHVGGYGWPLVCRLAERVSITFHPGGKRIVALIALA</sequence>
<dbReference type="PANTHER" id="PTHR35526:SF3">
    <property type="entry name" value="ANTI-SIGMA-F FACTOR RSBW"/>
    <property type="match status" value="1"/>
</dbReference>
<organism evidence="3 4">
    <name type="scientific">Streptomyces mutomycini</name>
    <dbReference type="NCBI Taxonomy" id="284036"/>
    <lineage>
        <taxon>Bacteria</taxon>
        <taxon>Bacillati</taxon>
        <taxon>Actinomycetota</taxon>
        <taxon>Actinomycetes</taxon>
        <taxon>Kitasatosporales</taxon>
        <taxon>Streptomycetaceae</taxon>
        <taxon>Streptomyces</taxon>
    </lineage>
</organism>
<dbReference type="InterPro" id="IPR003594">
    <property type="entry name" value="HATPase_dom"/>
</dbReference>
<reference evidence="4" key="1">
    <citation type="journal article" date="2019" name="Int. J. Syst. Evol. Microbiol.">
        <title>The Global Catalogue of Microorganisms (GCM) 10K type strain sequencing project: providing services to taxonomists for standard genome sequencing and annotation.</title>
        <authorList>
            <consortium name="The Broad Institute Genomics Platform"/>
            <consortium name="The Broad Institute Genome Sequencing Center for Infectious Disease"/>
            <person name="Wu L."/>
            <person name="Ma J."/>
        </authorList>
    </citation>
    <scope>NUCLEOTIDE SEQUENCE [LARGE SCALE GENOMIC DNA]</scope>
    <source>
        <strain evidence="4">CGMCC 4.1721</strain>
    </source>
</reference>
<dbReference type="Pfam" id="PF13581">
    <property type="entry name" value="HATPase_c_2"/>
    <property type="match status" value="1"/>
</dbReference>
<keyword evidence="4" id="KW-1185">Reference proteome</keyword>
<keyword evidence="1" id="KW-0723">Serine/threonine-protein kinase</keyword>
<evidence type="ECO:0000313" key="4">
    <source>
        <dbReference type="Proteomes" id="UP001596208"/>
    </source>
</evidence>
<dbReference type="InterPro" id="IPR036890">
    <property type="entry name" value="HATPase_C_sf"/>
</dbReference>
<feature type="domain" description="Histidine kinase/HSP90-like ATPase" evidence="2">
    <location>
        <begin position="7"/>
        <end position="117"/>
    </location>
</feature>
<dbReference type="PANTHER" id="PTHR35526">
    <property type="entry name" value="ANTI-SIGMA-F FACTOR RSBW-RELATED"/>
    <property type="match status" value="1"/>
</dbReference>
<gene>
    <name evidence="3" type="ORF">ACFPRK_29405</name>
</gene>
<keyword evidence="1" id="KW-0418">Kinase</keyword>
<keyword evidence="3" id="KW-0547">Nucleotide-binding</keyword>
<dbReference type="RefSeq" id="WP_053928930.1">
    <property type="nucleotide sequence ID" value="NZ_JBFADZ010000008.1"/>
</dbReference>
<comment type="caution">
    <text evidence="3">The sequence shown here is derived from an EMBL/GenBank/DDBJ whole genome shotgun (WGS) entry which is preliminary data.</text>
</comment>
<evidence type="ECO:0000256" key="1">
    <source>
        <dbReference type="ARBA" id="ARBA00022527"/>
    </source>
</evidence>
<accession>A0ABW0BBM0</accession>
<dbReference type="InterPro" id="IPR050267">
    <property type="entry name" value="Anti-sigma-factor_SerPK"/>
</dbReference>
<dbReference type="CDD" id="cd16936">
    <property type="entry name" value="HATPase_RsbW-like"/>
    <property type="match status" value="1"/>
</dbReference>
<dbReference type="SUPFAM" id="SSF55874">
    <property type="entry name" value="ATPase domain of HSP90 chaperone/DNA topoisomerase II/histidine kinase"/>
    <property type="match status" value="1"/>
</dbReference>
<evidence type="ECO:0000313" key="3">
    <source>
        <dbReference type="EMBL" id="MFC5174675.1"/>
    </source>
</evidence>
<keyword evidence="1" id="KW-0808">Transferase</keyword>
<name>A0ABW0BBM0_9ACTN</name>